<dbReference type="GO" id="GO:0008168">
    <property type="term" value="F:methyltransferase activity"/>
    <property type="evidence" value="ECO:0007669"/>
    <property type="project" value="UniProtKB-KW"/>
</dbReference>
<keyword evidence="2" id="KW-0808">Transferase</keyword>
<gene>
    <name evidence="5" type="ORF">M8A51_24290</name>
</gene>
<name>A0ABT0YVP1_9BURK</name>
<feature type="domain" description="Methyltransferase" evidence="4">
    <location>
        <begin position="45"/>
        <end position="141"/>
    </location>
</feature>
<sequence>MSRFYDDLAPLYHLIHEDWPASVRTQGEQLASLIGTGWPGGRRLLDVSCGIGTQAIGLALQGYDVTASDLSAGAVVRAREEAHRWGVGLAVSACDMRRAHAHHGGGFDVVLSCDNSLPHLLSDDDILIALRQMFDCLVDGGGCVVSVRDYARETRGRHLVKPYGVRLEAGKRYLLFQVWDFDGDDFYDFTFFFVEEDLASGAVATHAMRSRYYALSVERVCALMREAGFENVHRAQTAFYQPVIAATKPGPRR</sequence>
<evidence type="ECO:0000256" key="3">
    <source>
        <dbReference type="ARBA" id="ARBA00022691"/>
    </source>
</evidence>
<dbReference type="Gene3D" id="3.40.50.150">
    <property type="entry name" value="Vaccinia Virus protein VP39"/>
    <property type="match status" value="1"/>
</dbReference>
<reference evidence="5" key="1">
    <citation type="submission" date="2022-05" db="EMBL/GenBank/DDBJ databases">
        <title>Schlegelella sp. nov., isolated from mangrove soil.</title>
        <authorList>
            <person name="Liu Y."/>
            <person name="Ge X."/>
            <person name="Liu W."/>
        </authorList>
    </citation>
    <scope>NUCLEOTIDE SEQUENCE</scope>
    <source>
        <strain evidence="5">S2-27</strain>
    </source>
</reference>
<dbReference type="RefSeq" id="WP_251781206.1">
    <property type="nucleotide sequence ID" value="NZ_JAMKFE010000021.1"/>
</dbReference>
<proteinExistence type="predicted"/>
<comment type="caution">
    <text evidence="5">The sequence shown here is derived from an EMBL/GenBank/DDBJ whole genome shotgun (WGS) entry which is preliminary data.</text>
</comment>
<dbReference type="InterPro" id="IPR041698">
    <property type="entry name" value="Methyltransf_25"/>
</dbReference>
<organism evidence="5 6">
    <name type="scientific">Caldimonas mangrovi</name>
    <dbReference type="NCBI Taxonomy" id="2944811"/>
    <lineage>
        <taxon>Bacteria</taxon>
        <taxon>Pseudomonadati</taxon>
        <taxon>Pseudomonadota</taxon>
        <taxon>Betaproteobacteria</taxon>
        <taxon>Burkholderiales</taxon>
        <taxon>Sphaerotilaceae</taxon>
        <taxon>Caldimonas</taxon>
    </lineage>
</organism>
<dbReference type="InterPro" id="IPR029063">
    <property type="entry name" value="SAM-dependent_MTases_sf"/>
</dbReference>
<keyword evidence="1 5" id="KW-0489">Methyltransferase</keyword>
<dbReference type="EMBL" id="JAMKFE010000021">
    <property type="protein sequence ID" value="MCM5682663.1"/>
    <property type="molecule type" value="Genomic_DNA"/>
</dbReference>
<evidence type="ECO:0000256" key="2">
    <source>
        <dbReference type="ARBA" id="ARBA00022679"/>
    </source>
</evidence>
<dbReference type="CDD" id="cd02440">
    <property type="entry name" value="AdoMet_MTases"/>
    <property type="match status" value="1"/>
</dbReference>
<keyword evidence="6" id="KW-1185">Reference proteome</keyword>
<evidence type="ECO:0000313" key="6">
    <source>
        <dbReference type="Proteomes" id="UP001165541"/>
    </source>
</evidence>
<dbReference type="PANTHER" id="PTHR43464">
    <property type="entry name" value="METHYLTRANSFERASE"/>
    <property type="match status" value="1"/>
</dbReference>
<dbReference type="SUPFAM" id="SSF53335">
    <property type="entry name" value="S-adenosyl-L-methionine-dependent methyltransferases"/>
    <property type="match status" value="1"/>
</dbReference>
<dbReference type="Pfam" id="PF13649">
    <property type="entry name" value="Methyltransf_25"/>
    <property type="match status" value="1"/>
</dbReference>
<evidence type="ECO:0000256" key="1">
    <source>
        <dbReference type="ARBA" id="ARBA00022603"/>
    </source>
</evidence>
<keyword evidence="3" id="KW-0949">S-adenosyl-L-methionine</keyword>
<protein>
    <submittedName>
        <fullName evidence="5">Class I SAM-dependent methyltransferase</fullName>
    </submittedName>
</protein>
<accession>A0ABT0YVP1</accession>
<dbReference type="GO" id="GO:0032259">
    <property type="term" value="P:methylation"/>
    <property type="evidence" value="ECO:0007669"/>
    <property type="project" value="UniProtKB-KW"/>
</dbReference>
<evidence type="ECO:0000259" key="4">
    <source>
        <dbReference type="Pfam" id="PF13649"/>
    </source>
</evidence>
<dbReference type="Proteomes" id="UP001165541">
    <property type="component" value="Unassembled WGS sequence"/>
</dbReference>
<evidence type="ECO:0000313" key="5">
    <source>
        <dbReference type="EMBL" id="MCM5682663.1"/>
    </source>
</evidence>
<dbReference type="PANTHER" id="PTHR43464:SF19">
    <property type="entry name" value="UBIQUINONE BIOSYNTHESIS O-METHYLTRANSFERASE, MITOCHONDRIAL"/>
    <property type="match status" value="1"/>
</dbReference>